<dbReference type="Proteomes" id="UP000500857">
    <property type="component" value="Chromosome"/>
</dbReference>
<feature type="domain" description="N-acetyltransferase" evidence="2">
    <location>
        <begin position="183"/>
        <end position="319"/>
    </location>
</feature>
<keyword evidence="3" id="KW-0808">Transferase</keyword>
<feature type="domain" description="N-acetyltransferase" evidence="2">
    <location>
        <begin position="17"/>
        <end position="182"/>
    </location>
</feature>
<feature type="region of interest" description="Disordered" evidence="1">
    <location>
        <begin position="1"/>
        <end position="21"/>
    </location>
</feature>
<reference evidence="3 4" key="1">
    <citation type="submission" date="2020-04" db="EMBL/GenBank/DDBJ databases">
        <authorList>
            <person name="Basu S."/>
            <person name="Maruthanayagam V."/>
            <person name="Chakraborty S."/>
            <person name="Pramanik A."/>
            <person name="Mukherjee J."/>
            <person name="Brink B."/>
        </authorList>
    </citation>
    <scope>NUCLEOTIDE SEQUENCE [LARGE SCALE GENOMIC DNA]</scope>
    <source>
        <strain evidence="3 4">AP17</strain>
    </source>
</reference>
<evidence type="ECO:0000259" key="2">
    <source>
        <dbReference type="PROSITE" id="PS51186"/>
    </source>
</evidence>
<evidence type="ECO:0000313" key="4">
    <source>
        <dbReference type="Proteomes" id="UP000500857"/>
    </source>
</evidence>
<sequence length="322" mass="37550">MMNPQVVTQFPQPSNAMNDRSIDNPENQVKYQFVYNITPMNLGQLDPFTYPRIQYRRSSEGDRGITYGISASISGKLVGLILANYNHHQQTAEIISFLVLPQYRREGIGTRLLQNLERFLVKIGCRQMSAKYRTTEVTKLALESIFKNQNWQLPRLNFILTKTNIERLKQAPWVYRYSLPEKFTVFPWFELSDRERKRILERKQYPDALTPFSNDPRLESINSLGLRYQGEVIGWTITHRVASDTIRYSTMFVERPFQKFGRGFALLTESVRRQIDSGIPYATAAVATENLGMLRCIERYFKPYGDLISESRYCAKELQKDP</sequence>
<dbReference type="PROSITE" id="PS51186">
    <property type="entry name" value="GNAT"/>
    <property type="match status" value="2"/>
</dbReference>
<proteinExistence type="predicted"/>
<dbReference type="SUPFAM" id="SSF55729">
    <property type="entry name" value="Acyl-CoA N-acyltransferases (Nat)"/>
    <property type="match status" value="2"/>
</dbReference>
<organism evidence="3 4">
    <name type="scientific">Oxynema aestuarii AP17</name>
    <dbReference type="NCBI Taxonomy" id="2064643"/>
    <lineage>
        <taxon>Bacteria</taxon>
        <taxon>Bacillati</taxon>
        <taxon>Cyanobacteriota</taxon>
        <taxon>Cyanophyceae</taxon>
        <taxon>Oscillatoriophycideae</taxon>
        <taxon>Oscillatoriales</taxon>
        <taxon>Oscillatoriaceae</taxon>
        <taxon>Oxynema</taxon>
        <taxon>Oxynema aestuarii</taxon>
    </lineage>
</organism>
<dbReference type="GO" id="GO:0016747">
    <property type="term" value="F:acyltransferase activity, transferring groups other than amino-acyl groups"/>
    <property type="evidence" value="ECO:0007669"/>
    <property type="project" value="InterPro"/>
</dbReference>
<dbReference type="Gene3D" id="3.40.630.30">
    <property type="match status" value="1"/>
</dbReference>
<dbReference type="InterPro" id="IPR000182">
    <property type="entry name" value="GNAT_dom"/>
</dbReference>
<dbReference type="AlphaFoldDB" id="A0A6H1TZ84"/>
<evidence type="ECO:0000256" key="1">
    <source>
        <dbReference type="SAM" id="MobiDB-lite"/>
    </source>
</evidence>
<dbReference type="KEGG" id="oxy:HCG48_11290"/>
<dbReference type="CDD" id="cd04301">
    <property type="entry name" value="NAT_SF"/>
    <property type="match status" value="1"/>
</dbReference>
<evidence type="ECO:0000313" key="3">
    <source>
        <dbReference type="EMBL" id="QIZ71083.1"/>
    </source>
</evidence>
<accession>A0A6H1TZ84</accession>
<dbReference type="InterPro" id="IPR016181">
    <property type="entry name" value="Acyl_CoA_acyltransferase"/>
</dbReference>
<dbReference type="RefSeq" id="WP_168569238.1">
    <property type="nucleotide sequence ID" value="NZ_CP051167.1"/>
</dbReference>
<gene>
    <name evidence="3" type="ORF">HCG48_11290</name>
</gene>
<protein>
    <submittedName>
        <fullName evidence="3">GNAT family N-acetyltransferase</fullName>
    </submittedName>
</protein>
<dbReference type="Pfam" id="PF00583">
    <property type="entry name" value="Acetyltransf_1"/>
    <property type="match status" value="1"/>
</dbReference>
<keyword evidence="4" id="KW-1185">Reference proteome</keyword>
<dbReference type="EMBL" id="CP051167">
    <property type="protein sequence ID" value="QIZ71083.1"/>
    <property type="molecule type" value="Genomic_DNA"/>
</dbReference>
<name>A0A6H1TZ84_9CYAN</name>